<dbReference type="AlphaFoldDB" id="A0A1Y0IVN0"/>
<dbReference type="InterPro" id="IPR020846">
    <property type="entry name" value="MFS_dom"/>
</dbReference>
<evidence type="ECO:0000313" key="10">
    <source>
        <dbReference type="Proteomes" id="UP000195437"/>
    </source>
</evidence>
<dbReference type="CDD" id="cd17474">
    <property type="entry name" value="MFS_YfmO_like"/>
    <property type="match status" value="1"/>
</dbReference>
<evidence type="ECO:0000256" key="3">
    <source>
        <dbReference type="ARBA" id="ARBA00022475"/>
    </source>
</evidence>
<proteinExistence type="predicted"/>
<feature type="transmembrane region" description="Helical" evidence="7">
    <location>
        <begin position="155"/>
        <end position="175"/>
    </location>
</feature>
<keyword evidence="3" id="KW-1003">Cell membrane</keyword>
<keyword evidence="4 7" id="KW-0812">Transmembrane</keyword>
<organism evidence="9 10">
    <name type="scientific">Tumebacillus avium</name>
    <dbReference type="NCBI Taxonomy" id="1903704"/>
    <lineage>
        <taxon>Bacteria</taxon>
        <taxon>Bacillati</taxon>
        <taxon>Bacillota</taxon>
        <taxon>Bacilli</taxon>
        <taxon>Bacillales</taxon>
        <taxon>Alicyclobacillaceae</taxon>
        <taxon>Tumebacillus</taxon>
    </lineage>
</organism>
<sequence>MLYLVAFAAFLGPFTQTIYTPILPEVQGHFATTQFLVNLSISIFTIVLAAMQIVYGPLTDRKGRRYVLLPGIFLYTLASIGCAFAPSIETLLIFRSLQAVGIAAGSVVATTVIGDLFSGKERGRAMGTFQMLVALGPVLGPVIGGFVGGSFGSRGVFFVLVATGLLMLVLNWRLLPETKPETGGGERFGLADFARILRDPTGHSVVLLGFVQYYTFYNFLVFLPDILTDTYGLTAEEKGIVFLPLSLSLVAGTYLGGRIQERIPPRKSLVLTAGLNVVSVLVFILAAHLSLWTLVVTLILFGICLGLSLPVQTTLLSERFVRERATAIGVYNFSRYMGMAAGPLLGSLLYQGSRLGVLFGFAALLFGAVVLFAGRQLKGTESTR</sequence>
<dbReference type="InterPro" id="IPR036259">
    <property type="entry name" value="MFS_trans_sf"/>
</dbReference>
<evidence type="ECO:0000256" key="6">
    <source>
        <dbReference type="ARBA" id="ARBA00023136"/>
    </source>
</evidence>
<accession>A0A1Y0IVN0</accession>
<dbReference type="InterPro" id="IPR001958">
    <property type="entry name" value="Tet-R_TetA/multi-R_MdtG-like"/>
</dbReference>
<evidence type="ECO:0000256" key="1">
    <source>
        <dbReference type="ARBA" id="ARBA00004651"/>
    </source>
</evidence>
<feature type="transmembrane region" description="Helical" evidence="7">
    <location>
        <begin position="269"/>
        <end position="289"/>
    </location>
</feature>
<dbReference type="PANTHER" id="PTHR43124:SF3">
    <property type="entry name" value="CHLORAMPHENICOL EFFLUX PUMP RV0191"/>
    <property type="match status" value="1"/>
</dbReference>
<dbReference type="PROSITE" id="PS50850">
    <property type="entry name" value="MFS"/>
    <property type="match status" value="1"/>
</dbReference>
<keyword evidence="10" id="KW-1185">Reference proteome</keyword>
<dbReference type="EMBL" id="CP021434">
    <property type="protein sequence ID" value="ARU63999.1"/>
    <property type="molecule type" value="Genomic_DNA"/>
</dbReference>
<protein>
    <submittedName>
        <fullName evidence="9">MFS transporter</fullName>
    </submittedName>
</protein>
<dbReference type="InterPro" id="IPR050189">
    <property type="entry name" value="MFS_Efflux_Transporters"/>
</dbReference>
<evidence type="ECO:0000256" key="4">
    <source>
        <dbReference type="ARBA" id="ARBA00022692"/>
    </source>
</evidence>
<keyword evidence="5 7" id="KW-1133">Transmembrane helix</keyword>
<dbReference type="GO" id="GO:0005886">
    <property type="term" value="C:plasma membrane"/>
    <property type="evidence" value="ECO:0007669"/>
    <property type="project" value="UniProtKB-SubCell"/>
</dbReference>
<dbReference type="InterPro" id="IPR011701">
    <property type="entry name" value="MFS"/>
</dbReference>
<keyword evidence="2" id="KW-0813">Transport</keyword>
<feature type="transmembrane region" description="Helical" evidence="7">
    <location>
        <begin position="239"/>
        <end position="257"/>
    </location>
</feature>
<feature type="transmembrane region" description="Helical" evidence="7">
    <location>
        <begin position="33"/>
        <end position="55"/>
    </location>
</feature>
<feature type="transmembrane region" description="Helical" evidence="7">
    <location>
        <begin position="67"/>
        <end position="86"/>
    </location>
</feature>
<comment type="subcellular location">
    <subcellularLocation>
        <location evidence="1">Cell membrane</location>
        <topology evidence="1">Multi-pass membrane protein</topology>
    </subcellularLocation>
</comment>
<dbReference type="SUPFAM" id="SSF103473">
    <property type="entry name" value="MFS general substrate transporter"/>
    <property type="match status" value="1"/>
</dbReference>
<evidence type="ECO:0000259" key="8">
    <source>
        <dbReference type="PROSITE" id="PS50850"/>
    </source>
</evidence>
<dbReference type="KEGG" id="tum:CBW65_21910"/>
<reference evidence="10" key="1">
    <citation type="submission" date="2017-05" db="EMBL/GenBank/DDBJ databases">
        <authorList>
            <person name="Sung H."/>
        </authorList>
    </citation>
    <scope>NUCLEOTIDE SEQUENCE [LARGE SCALE GENOMIC DNA]</scope>
    <source>
        <strain evidence="10">AR23208</strain>
    </source>
</reference>
<feature type="transmembrane region" description="Helical" evidence="7">
    <location>
        <begin position="205"/>
        <end position="227"/>
    </location>
</feature>
<keyword evidence="6 7" id="KW-0472">Membrane</keyword>
<evidence type="ECO:0000256" key="2">
    <source>
        <dbReference type="ARBA" id="ARBA00022448"/>
    </source>
</evidence>
<feature type="transmembrane region" description="Helical" evidence="7">
    <location>
        <begin position="295"/>
        <end position="316"/>
    </location>
</feature>
<feature type="transmembrane region" description="Helical" evidence="7">
    <location>
        <begin position="355"/>
        <end position="374"/>
    </location>
</feature>
<feature type="transmembrane region" description="Helical" evidence="7">
    <location>
        <begin position="328"/>
        <end position="349"/>
    </location>
</feature>
<gene>
    <name evidence="9" type="ORF">CBW65_21910</name>
</gene>
<dbReference type="Pfam" id="PF07690">
    <property type="entry name" value="MFS_1"/>
    <property type="match status" value="2"/>
</dbReference>
<dbReference type="GO" id="GO:0022857">
    <property type="term" value="F:transmembrane transporter activity"/>
    <property type="evidence" value="ECO:0007669"/>
    <property type="project" value="InterPro"/>
</dbReference>
<evidence type="ECO:0000256" key="7">
    <source>
        <dbReference type="SAM" id="Phobius"/>
    </source>
</evidence>
<name>A0A1Y0IVN0_9BACL</name>
<feature type="transmembrane region" description="Helical" evidence="7">
    <location>
        <begin position="92"/>
        <end position="117"/>
    </location>
</feature>
<evidence type="ECO:0000256" key="5">
    <source>
        <dbReference type="ARBA" id="ARBA00022989"/>
    </source>
</evidence>
<dbReference type="Proteomes" id="UP000195437">
    <property type="component" value="Chromosome"/>
</dbReference>
<dbReference type="PRINTS" id="PR01035">
    <property type="entry name" value="TCRTETA"/>
</dbReference>
<dbReference type="PANTHER" id="PTHR43124">
    <property type="entry name" value="PURINE EFFLUX PUMP PBUE"/>
    <property type="match status" value="1"/>
</dbReference>
<feature type="transmembrane region" description="Helical" evidence="7">
    <location>
        <begin position="129"/>
        <end position="149"/>
    </location>
</feature>
<dbReference type="Gene3D" id="1.20.1720.10">
    <property type="entry name" value="Multidrug resistance protein D"/>
    <property type="match status" value="1"/>
</dbReference>
<evidence type="ECO:0000313" key="9">
    <source>
        <dbReference type="EMBL" id="ARU63999.1"/>
    </source>
</evidence>
<feature type="domain" description="Major facilitator superfamily (MFS) profile" evidence="8">
    <location>
        <begin position="1"/>
        <end position="378"/>
    </location>
</feature>